<organism evidence="2 3">
    <name type="scientific">Shewanella violacea (strain JCM 10179 / CIP 106290 / LMG 19151 / DSS12)</name>
    <dbReference type="NCBI Taxonomy" id="637905"/>
    <lineage>
        <taxon>Bacteria</taxon>
        <taxon>Pseudomonadati</taxon>
        <taxon>Pseudomonadota</taxon>
        <taxon>Gammaproteobacteria</taxon>
        <taxon>Alteromonadales</taxon>
        <taxon>Shewanellaceae</taxon>
        <taxon>Shewanella</taxon>
    </lineage>
</organism>
<reference evidence="3" key="1">
    <citation type="journal article" date="2010" name="Mol. Biosyst.">
        <title>Complete genome sequence and comparative analysis of Shewanella violacea, a psychrophilic and piezophilic bacterium from deep sea floor sediments.</title>
        <authorList>
            <person name="Aono E."/>
            <person name="Baba T."/>
            <person name="Ara T."/>
            <person name="Nishi T."/>
            <person name="Nakamichi T."/>
            <person name="Inamoto E."/>
            <person name="Toyonaga H."/>
            <person name="Hasegawa M."/>
            <person name="Takai Y."/>
            <person name="Okumura Y."/>
            <person name="Baba M."/>
            <person name="Tomita M."/>
            <person name="Kato C."/>
            <person name="Oshima T."/>
            <person name="Nakasone K."/>
            <person name="Mori H."/>
        </authorList>
    </citation>
    <scope>NUCLEOTIDE SEQUENCE [LARGE SCALE GENOMIC DNA]</scope>
    <source>
        <strain evidence="3">JCM 10179 / CIP 106290 / LMG 19151 / DSS12</strain>
    </source>
</reference>
<evidence type="ECO:0000313" key="2">
    <source>
        <dbReference type="EMBL" id="BAJ01642.1"/>
    </source>
</evidence>
<keyword evidence="1" id="KW-0472">Membrane</keyword>
<sequence length="85" mass="9671">MLTDSVIALDSNIIAAALTLLAHMLSPIAFINAKVFIILLIIPLVNSKNQIVMIMSYIINMAKEVLFKYLLINWFYSWVVKMQGR</sequence>
<dbReference type="Proteomes" id="UP000002350">
    <property type="component" value="Chromosome"/>
</dbReference>
<evidence type="ECO:0000313" key="3">
    <source>
        <dbReference type="Proteomes" id="UP000002350"/>
    </source>
</evidence>
<evidence type="ECO:0000256" key="1">
    <source>
        <dbReference type="SAM" id="Phobius"/>
    </source>
</evidence>
<proteinExistence type="predicted"/>
<protein>
    <submittedName>
        <fullName evidence="2">Uncharacterized protein</fullName>
    </submittedName>
</protein>
<dbReference type="STRING" id="637905.SVI_1671"/>
<keyword evidence="1" id="KW-0812">Transmembrane</keyword>
<feature type="transmembrane region" description="Helical" evidence="1">
    <location>
        <begin position="20"/>
        <end position="45"/>
    </location>
</feature>
<keyword evidence="3" id="KW-1185">Reference proteome</keyword>
<feature type="transmembrane region" description="Helical" evidence="1">
    <location>
        <begin position="57"/>
        <end position="76"/>
    </location>
</feature>
<dbReference type="AlphaFoldDB" id="D4ZIZ3"/>
<dbReference type="HOGENOM" id="CLU_2510861_0_0_6"/>
<name>D4ZIZ3_SHEVD</name>
<accession>D4ZIZ3</accession>
<dbReference type="EMBL" id="AP011177">
    <property type="protein sequence ID" value="BAJ01642.1"/>
    <property type="molecule type" value="Genomic_DNA"/>
</dbReference>
<keyword evidence="1" id="KW-1133">Transmembrane helix</keyword>
<gene>
    <name evidence="2" type="ordered locus">SVI_1671</name>
</gene>
<dbReference type="KEGG" id="svo:SVI_1671"/>